<dbReference type="Gene3D" id="3.40.50.720">
    <property type="entry name" value="NAD(P)-binding Rossmann-like Domain"/>
    <property type="match status" value="1"/>
</dbReference>
<evidence type="ECO:0000259" key="2">
    <source>
        <dbReference type="Pfam" id="PF01370"/>
    </source>
</evidence>
<sequence length="319" mass="35469">MMNFHYHGRCFVIMLMCHLMMLMPGEVCSWSMIVVMSSGNTGEVSKRDVFSKDNKGKILVLGGSGYLGSNVARRAVLEGYSVTSLSRRGKPEPKSKRRRRNEYASVESNIDYRTGDAREIEPVESILNEGGYTAVVHCIGLLFDGNSGLSMWNRFVSGSGSMTDPSSTYDDVTRLTAINAITASEQYASLGDFNNTLPFIFTSAAEAGWTDVTGGSFVENRLTPRWLKRYVKAKRTVESRLEKSTILRPIIFRPSLIFSLDRLQNFPPVTAFFVGNQVGLPFVDRPVSVQALSSAIVRSIADENITGVQRYKEINQLSR</sequence>
<dbReference type="AlphaFoldDB" id="A0A7S2WR14"/>
<dbReference type="InterPro" id="IPR001509">
    <property type="entry name" value="Epimerase_deHydtase"/>
</dbReference>
<dbReference type="Pfam" id="PF01370">
    <property type="entry name" value="Epimerase"/>
    <property type="match status" value="1"/>
</dbReference>
<organism evidence="3">
    <name type="scientific">Eucampia antarctica</name>
    <dbReference type="NCBI Taxonomy" id="49252"/>
    <lineage>
        <taxon>Eukaryota</taxon>
        <taxon>Sar</taxon>
        <taxon>Stramenopiles</taxon>
        <taxon>Ochrophyta</taxon>
        <taxon>Bacillariophyta</taxon>
        <taxon>Mediophyceae</taxon>
        <taxon>Biddulphiophycidae</taxon>
        <taxon>Hemiaulales</taxon>
        <taxon>Hemiaulaceae</taxon>
        <taxon>Eucampia</taxon>
    </lineage>
</organism>
<feature type="chain" id="PRO_5030654987" description="NAD-dependent epimerase/dehydratase domain-containing protein" evidence="1">
    <location>
        <begin position="30"/>
        <end position="319"/>
    </location>
</feature>
<dbReference type="InterPro" id="IPR036291">
    <property type="entry name" value="NAD(P)-bd_dom_sf"/>
</dbReference>
<name>A0A7S2WR14_9STRA</name>
<proteinExistence type="predicted"/>
<dbReference type="PANTHER" id="PTHR12126">
    <property type="entry name" value="NADH-UBIQUINONE OXIDOREDUCTASE 39 KDA SUBUNIT-RELATED"/>
    <property type="match status" value="1"/>
</dbReference>
<dbReference type="GO" id="GO:0005739">
    <property type="term" value="C:mitochondrion"/>
    <property type="evidence" value="ECO:0007669"/>
    <property type="project" value="TreeGrafter"/>
</dbReference>
<dbReference type="PANTHER" id="PTHR12126:SF15">
    <property type="entry name" value="NAD(P)-BINDING DOMAIN-CONTAINING PROTEIN"/>
    <property type="match status" value="1"/>
</dbReference>
<reference evidence="3" key="1">
    <citation type="submission" date="2021-01" db="EMBL/GenBank/DDBJ databases">
        <authorList>
            <person name="Corre E."/>
            <person name="Pelletier E."/>
            <person name="Niang G."/>
            <person name="Scheremetjew M."/>
            <person name="Finn R."/>
            <person name="Kale V."/>
            <person name="Holt S."/>
            <person name="Cochrane G."/>
            <person name="Meng A."/>
            <person name="Brown T."/>
            <person name="Cohen L."/>
        </authorList>
    </citation>
    <scope>NUCLEOTIDE SEQUENCE</scope>
    <source>
        <strain evidence="3">CCMP1452</strain>
    </source>
</reference>
<evidence type="ECO:0000256" key="1">
    <source>
        <dbReference type="SAM" id="SignalP"/>
    </source>
</evidence>
<dbReference type="EMBL" id="HBHI01031080">
    <property type="protein sequence ID" value="CAD9703134.1"/>
    <property type="molecule type" value="Transcribed_RNA"/>
</dbReference>
<evidence type="ECO:0000313" key="3">
    <source>
        <dbReference type="EMBL" id="CAD9703134.1"/>
    </source>
</evidence>
<feature type="signal peptide" evidence="1">
    <location>
        <begin position="1"/>
        <end position="29"/>
    </location>
</feature>
<dbReference type="SUPFAM" id="SSF51735">
    <property type="entry name" value="NAD(P)-binding Rossmann-fold domains"/>
    <property type="match status" value="1"/>
</dbReference>
<accession>A0A7S2WR14</accession>
<keyword evidence="1" id="KW-0732">Signal</keyword>
<protein>
    <recommendedName>
        <fullName evidence="2">NAD-dependent epimerase/dehydratase domain-containing protein</fullName>
    </recommendedName>
</protein>
<dbReference type="GO" id="GO:0044877">
    <property type="term" value="F:protein-containing complex binding"/>
    <property type="evidence" value="ECO:0007669"/>
    <property type="project" value="TreeGrafter"/>
</dbReference>
<feature type="domain" description="NAD-dependent epimerase/dehydratase" evidence="2">
    <location>
        <begin position="58"/>
        <end position="140"/>
    </location>
</feature>
<gene>
    <name evidence="3" type="ORF">EANT1437_LOCUS15992</name>
</gene>
<dbReference type="InterPro" id="IPR051207">
    <property type="entry name" value="ComplexI_NDUFA9_subunit"/>
</dbReference>